<evidence type="ECO:0000313" key="2">
    <source>
        <dbReference type="Proteomes" id="UP001519460"/>
    </source>
</evidence>
<proteinExistence type="predicted"/>
<gene>
    <name evidence="1" type="ORF">BaRGS_00008209</name>
</gene>
<dbReference type="AlphaFoldDB" id="A0ABD0LNP2"/>
<evidence type="ECO:0000313" key="1">
    <source>
        <dbReference type="EMBL" id="KAK7500634.1"/>
    </source>
</evidence>
<accession>A0ABD0LNP2</accession>
<sequence length="68" mass="7735">MILTPTLAPCSRPQEQIGRFFAWCARGANDEKGTALCSGERTRHFDFPGARDRHYANEEACYRGTKDR</sequence>
<keyword evidence="2" id="KW-1185">Reference proteome</keyword>
<comment type="caution">
    <text evidence="1">The sequence shown here is derived from an EMBL/GenBank/DDBJ whole genome shotgun (WGS) entry which is preliminary data.</text>
</comment>
<dbReference type="Proteomes" id="UP001519460">
    <property type="component" value="Unassembled WGS sequence"/>
</dbReference>
<dbReference type="EMBL" id="JACVVK020000036">
    <property type="protein sequence ID" value="KAK7500634.1"/>
    <property type="molecule type" value="Genomic_DNA"/>
</dbReference>
<reference evidence="1 2" key="1">
    <citation type="journal article" date="2023" name="Sci. Data">
        <title>Genome assembly of the Korean intertidal mud-creeper Batillaria attramentaria.</title>
        <authorList>
            <person name="Patra A.K."/>
            <person name="Ho P.T."/>
            <person name="Jun S."/>
            <person name="Lee S.J."/>
            <person name="Kim Y."/>
            <person name="Won Y.J."/>
        </authorList>
    </citation>
    <scope>NUCLEOTIDE SEQUENCE [LARGE SCALE GENOMIC DNA]</scope>
    <source>
        <strain evidence="1">Wonlab-2016</strain>
    </source>
</reference>
<protein>
    <submittedName>
        <fullName evidence="1">Uncharacterized protein</fullName>
    </submittedName>
</protein>
<organism evidence="1 2">
    <name type="scientific">Batillaria attramentaria</name>
    <dbReference type="NCBI Taxonomy" id="370345"/>
    <lineage>
        <taxon>Eukaryota</taxon>
        <taxon>Metazoa</taxon>
        <taxon>Spiralia</taxon>
        <taxon>Lophotrochozoa</taxon>
        <taxon>Mollusca</taxon>
        <taxon>Gastropoda</taxon>
        <taxon>Caenogastropoda</taxon>
        <taxon>Sorbeoconcha</taxon>
        <taxon>Cerithioidea</taxon>
        <taxon>Batillariidae</taxon>
        <taxon>Batillaria</taxon>
    </lineage>
</organism>
<name>A0ABD0LNP2_9CAEN</name>